<feature type="transmembrane region" description="Helical" evidence="5">
    <location>
        <begin position="38"/>
        <end position="56"/>
    </location>
</feature>
<feature type="transmembrane region" description="Helical" evidence="5">
    <location>
        <begin position="268"/>
        <end position="294"/>
    </location>
</feature>
<evidence type="ECO:0000259" key="6">
    <source>
        <dbReference type="PROSITE" id="PS50850"/>
    </source>
</evidence>
<gene>
    <name evidence="7" type="ORF">DCHRY22_LOCUS4055</name>
</gene>
<keyword evidence="3 5" id="KW-1133">Transmembrane helix</keyword>
<reference evidence="7" key="1">
    <citation type="submission" date="2021-09" db="EMBL/GenBank/DDBJ databases">
        <authorList>
            <person name="Martin H S."/>
        </authorList>
    </citation>
    <scope>NUCLEOTIDE SEQUENCE</scope>
</reference>
<keyword evidence="8" id="KW-1185">Reference proteome</keyword>
<evidence type="ECO:0000313" key="7">
    <source>
        <dbReference type="EMBL" id="CAG9562779.1"/>
    </source>
</evidence>
<name>A0A8J2W0N4_9NEOP</name>
<dbReference type="InterPro" id="IPR011701">
    <property type="entry name" value="MFS"/>
</dbReference>
<keyword evidence="4 5" id="KW-0472">Membrane</keyword>
<dbReference type="OrthoDB" id="2261376at2759"/>
<feature type="domain" description="Major facilitator superfamily (MFS) profile" evidence="6">
    <location>
        <begin position="109"/>
        <end position="525"/>
    </location>
</feature>
<comment type="caution">
    <text evidence="7">The sequence shown here is derived from an EMBL/GenBank/DDBJ whole genome shotgun (WGS) entry which is preliminary data.</text>
</comment>
<feature type="transmembrane region" description="Helical" evidence="5">
    <location>
        <begin position="441"/>
        <end position="461"/>
    </location>
</feature>
<evidence type="ECO:0000256" key="1">
    <source>
        <dbReference type="ARBA" id="ARBA00004141"/>
    </source>
</evidence>
<feature type="transmembrane region" description="Helical" evidence="5">
    <location>
        <begin position="473"/>
        <end position="491"/>
    </location>
</feature>
<dbReference type="PANTHER" id="PTHR24064">
    <property type="entry name" value="SOLUTE CARRIER FAMILY 22 MEMBER"/>
    <property type="match status" value="1"/>
</dbReference>
<dbReference type="SUPFAM" id="SSF103473">
    <property type="entry name" value="MFS general substrate transporter"/>
    <property type="match status" value="1"/>
</dbReference>
<proteinExistence type="predicted"/>
<dbReference type="GO" id="GO:0016020">
    <property type="term" value="C:membrane"/>
    <property type="evidence" value="ECO:0007669"/>
    <property type="project" value="UniProtKB-SubCell"/>
</dbReference>
<dbReference type="InterPro" id="IPR036259">
    <property type="entry name" value="MFS_trans_sf"/>
</dbReference>
<evidence type="ECO:0000256" key="4">
    <source>
        <dbReference type="ARBA" id="ARBA00023136"/>
    </source>
</evidence>
<feature type="transmembrane region" description="Helical" evidence="5">
    <location>
        <begin position="417"/>
        <end position="435"/>
    </location>
</feature>
<evidence type="ECO:0000256" key="2">
    <source>
        <dbReference type="ARBA" id="ARBA00022692"/>
    </source>
</evidence>
<dbReference type="PROSITE" id="PS50850">
    <property type="entry name" value="MFS"/>
    <property type="match status" value="1"/>
</dbReference>
<comment type="subcellular location">
    <subcellularLocation>
        <location evidence="1">Membrane</location>
        <topology evidence="1">Multi-pass membrane protein</topology>
    </subcellularLocation>
</comment>
<feature type="transmembrane region" description="Helical" evidence="5">
    <location>
        <begin position="181"/>
        <end position="199"/>
    </location>
</feature>
<dbReference type="Pfam" id="PF07690">
    <property type="entry name" value="MFS_1"/>
    <property type="match status" value="1"/>
</dbReference>
<feature type="transmembrane region" description="Helical" evidence="5">
    <location>
        <begin position="205"/>
        <end position="227"/>
    </location>
</feature>
<protein>
    <submittedName>
        <fullName evidence="7">(African queen) hypothetical protein</fullName>
    </submittedName>
</protein>
<evidence type="ECO:0000256" key="3">
    <source>
        <dbReference type="ARBA" id="ARBA00022989"/>
    </source>
</evidence>
<evidence type="ECO:0000313" key="8">
    <source>
        <dbReference type="Proteomes" id="UP000789524"/>
    </source>
</evidence>
<organism evidence="7 8">
    <name type="scientific">Danaus chrysippus</name>
    <name type="common">African queen</name>
    <dbReference type="NCBI Taxonomy" id="151541"/>
    <lineage>
        <taxon>Eukaryota</taxon>
        <taxon>Metazoa</taxon>
        <taxon>Ecdysozoa</taxon>
        <taxon>Arthropoda</taxon>
        <taxon>Hexapoda</taxon>
        <taxon>Insecta</taxon>
        <taxon>Pterygota</taxon>
        <taxon>Neoptera</taxon>
        <taxon>Endopterygota</taxon>
        <taxon>Lepidoptera</taxon>
        <taxon>Glossata</taxon>
        <taxon>Ditrysia</taxon>
        <taxon>Papilionoidea</taxon>
        <taxon>Nymphalidae</taxon>
        <taxon>Danainae</taxon>
        <taxon>Danaini</taxon>
        <taxon>Danaina</taxon>
        <taxon>Danaus</taxon>
        <taxon>Anosia</taxon>
    </lineage>
</organism>
<dbReference type="InterPro" id="IPR005829">
    <property type="entry name" value="Sugar_transporter_CS"/>
</dbReference>
<dbReference type="AlphaFoldDB" id="A0A8J2W0N4"/>
<dbReference type="InterPro" id="IPR020846">
    <property type="entry name" value="MFS_dom"/>
</dbReference>
<dbReference type="PROSITE" id="PS00216">
    <property type="entry name" value="SUGAR_TRANSPORT_1"/>
    <property type="match status" value="1"/>
</dbReference>
<feature type="transmembrane region" description="Helical" evidence="5">
    <location>
        <begin position="351"/>
        <end position="372"/>
    </location>
</feature>
<dbReference type="GO" id="GO:0022857">
    <property type="term" value="F:transmembrane transporter activity"/>
    <property type="evidence" value="ECO:0007669"/>
    <property type="project" value="InterPro"/>
</dbReference>
<dbReference type="EMBL" id="CAKASE010000048">
    <property type="protein sequence ID" value="CAG9562779.1"/>
    <property type="molecule type" value="Genomic_DNA"/>
</dbReference>
<sequence>MMKDRTDENPDVADKPVDLDDVLANELGQFGYFQLRNIILVIIPIMMSAFMSEYVFSAAAIPHRCQIPECGEEDMFQEYNQNWISNAAPKTGYGISYCTRYAPQGESMYGSIEYCPATLFNMNKTIACEGYVYANNNSVVYDFDLGCQDWLRALAGTLNSAGILLAMPITGYVSDRYGRKLALVVSVFNLSLFGLIRAFSTNYLMYLILQIVQTTLGAGTFSSAYIFAAELVGPKYRVAVSATLSSIFALGEVILGTIAWLVQPWRYMLIALHVPGFLVILYCGVLSESIRWLLSKRKFDEARKILENVARINRTRISNKSLEALINIPQQPLEKEGKPNLFHAIINSPILLRRVLTTPVWWITTIFVYYGLSINSAHLSETMYLNFILTCIIEIPGFYTAVLVMDRTGRKLTLSSGFFFSAICNIAFVFIPYNLSITRLVFFLLGKFSISMVMTSLYLYTSELYPTEYRHSLLAFSSMIGRIGAITAPLTPVLMSYWYGTPCMMFATMGVISGLLVLSQPETLGTKMPDTLAEAEKLGRNVDPGRSSR</sequence>
<feature type="transmembrane region" description="Helical" evidence="5">
    <location>
        <begin position="497"/>
        <end position="518"/>
    </location>
</feature>
<dbReference type="Gene3D" id="1.20.1250.20">
    <property type="entry name" value="MFS general substrate transporter like domains"/>
    <property type="match status" value="1"/>
</dbReference>
<evidence type="ECO:0000256" key="5">
    <source>
        <dbReference type="SAM" id="Phobius"/>
    </source>
</evidence>
<keyword evidence="2 5" id="KW-0812">Transmembrane</keyword>
<feature type="transmembrane region" description="Helical" evidence="5">
    <location>
        <begin position="239"/>
        <end position="262"/>
    </location>
</feature>
<feature type="transmembrane region" description="Helical" evidence="5">
    <location>
        <begin position="384"/>
        <end position="405"/>
    </location>
</feature>
<dbReference type="Proteomes" id="UP000789524">
    <property type="component" value="Unassembled WGS sequence"/>
</dbReference>
<accession>A0A8J2W0N4</accession>